<evidence type="ECO:0000256" key="7">
    <source>
        <dbReference type="HAMAP-Rule" id="MF_00985"/>
    </source>
</evidence>
<dbReference type="EC" id="2.3.1.29" evidence="7"/>
<comment type="similarity">
    <text evidence="3">Belongs to the class-II pyridoxal-phosphate-dependent aminotransferase family. BioF subfamily.</text>
</comment>
<comment type="cofactor">
    <cofactor evidence="7">
        <name>pyridoxal 5'-phosphate</name>
        <dbReference type="ChEBI" id="CHEBI:597326"/>
    </cofactor>
    <text evidence="7">Binds 1 pyridoxal phosphate per subunit.</text>
</comment>
<keyword evidence="4 7" id="KW-0808">Transferase</keyword>
<dbReference type="RefSeq" id="WP_126781144.1">
    <property type="nucleotide sequence ID" value="NZ_PIQC01000004.1"/>
</dbReference>
<dbReference type="InterPro" id="IPR015421">
    <property type="entry name" value="PyrdxlP-dep_Trfase_major"/>
</dbReference>
<dbReference type="Gene3D" id="3.40.640.10">
    <property type="entry name" value="Type I PLP-dependent aspartate aminotransferase-like (Major domain)"/>
    <property type="match status" value="1"/>
</dbReference>
<dbReference type="InterPro" id="IPR015424">
    <property type="entry name" value="PyrdxlP-dep_Trfase"/>
</dbReference>
<protein>
    <recommendedName>
        <fullName evidence="7">2-amino-3-ketobutyrate coenzyme A ligase</fullName>
        <shortName evidence="7">AKB ligase</shortName>
        <ecNumber evidence="7">2.3.1.29</ecNumber>
    </recommendedName>
    <alternativeName>
        <fullName evidence="7">Glycine acetyltransferase</fullName>
    </alternativeName>
</protein>
<feature type="binding site" evidence="7">
    <location>
        <position position="367"/>
    </location>
    <ligand>
        <name>substrate</name>
    </ligand>
</feature>
<dbReference type="InterPro" id="IPR004839">
    <property type="entry name" value="Aminotransferase_I/II_large"/>
</dbReference>
<feature type="binding site" description="in other chain" evidence="7">
    <location>
        <position position="184"/>
    </location>
    <ligand>
        <name>pyridoxal 5'-phosphate</name>
        <dbReference type="ChEBI" id="CHEBI:597326"/>
        <note>ligand shared between dimeric partners</note>
    </ligand>
</feature>
<feature type="binding site" description="in other chain" evidence="7">
    <location>
        <begin position="110"/>
        <end position="111"/>
    </location>
    <ligand>
        <name>pyridoxal 5'-phosphate</name>
        <dbReference type="ChEBI" id="CHEBI:597326"/>
        <note>ligand shared between dimeric partners</note>
    </ligand>
</feature>
<dbReference type="PANTHER" id="PTHR13693">
    <property type="entry name" value="CLASS II AMINOTRANSFERASE/8-AMINO-7-OXONONANOATE SYNTHASE"/>
    <property type="match status" value="1"/>
</dbReference>
<sequence>MSSAFYQQLADQLAETKAEGLYKKERIISSDQSSEITVNDRKVLNFCANNYLGLANHPDLIKAAKQGLDEHGFGTASVRFICGTQDIHKTLEQKLSEFLGTEDTILYSSCFDANGGLFETIMGPEDAIISDELNHASIIDGIRLSKAKRYRYKNNNLEDLEAQLKQADADGARHKLIATDGVFSMDGVIADLKGVCDLADKYDALVMMDDCHATGFLGENGKGTHEYCDVIDRVDIITGTLGKALGGASGGYTSGKKEVIDWLRQRSRPYLFSNSVAPAIVQASIRVLDMLAEGHELRSQLWENASYFREQMTNAGFTLSGADHAIIPVMVGDAKLASEMSDRLLEEDIYVIGFSFPVVPKGKARIRTQMSAAHTREQLDRTIDAFTRIGKELGLI</sequence>
<comment type="caution">
    <text evidence="9">The sequence shown here is derived from an EMBL/GenBank/DDBJ whole genome shotgun (WGS) entry which is preliminary data.</text>
</comment>
<comment type="pathway">
    <text evidence="7">Amino-acid degradation; L-threonine degradation via oxydo-reductase pathway; glycine from L-threonine: step 2/2.</text>
</comment>
<feature type="domain" description="Aminotransferase class I/classII large" evidence="8">
    <location>
        <begin position="42"/>
        <end position="386"/>
    </location>
</feature>
<evidence type="ECO:0000256" key="3">
    <source>
        <dbReference type="ARBA" id="ARBA00010008"/>
    </source>
</evidence>
<dbReference type="UniPathway" id="UPA00046">
    <property type="reaction ID" value="UER00506"/>
</dbReference>
<accession>A0A432YZR1</accession>
<feature type="modified residue" description="N6-(pyridoxal phosphate)lysine" evidence="7">
    <location>
        <position position="243"/>
    </location>
</feature>
<organism evidence="9 10">
    <name type="scientific">Idiomarina ramblicola</name>
    <dbReference type="NCBI Taxonomy" id="263724"/>
    <lineage>
        <taxon>Bacteria</taxon>
        <taxon>Pseudomonadati</taxon>
        <taxon>Pseudomonadota</taxon>
        <taxon>Gammaproteobacteria</taxon>
        <taxon>Alteromonadales</taxon>
        <taxon>Idiomarinaceae</taxon>
        <taxon>Idiomarina</taxon>
    </lineage>
</organism>
<dbReference type="InterPro" id="IPR001917">
    <property type="entry name" value="Aminotrans_II_pyridoxalP_BS"/>
</dbReference>
<evidence type="ECO:0000256" key="4">
    <source>
        <dbReference type="ARBA" id="ARBA00022679"/>
    </source>
</evidence>
<dbReference type="OrthoDB" id="9807157at2"/>
<feature type="binding site" description="in other chain" evidence="7">
    <location>
        <begin position="240"/>
        <end position="243"/>
    </location>
    <ligand>
        <name>pyridoxal 5'-phosphate</name>
        <dbReference type="ChEBI" id="CHEBI:597326"/>
        <note>ligand shared between dimeric partners</note>
    </ligand>
</feature>
<comment type="subunit">
    <text evidence="7">Homodimer.</text>
</comment>
<evidence type="ECO:0000256" key="5">
    <source>
        <dbReference type="ARBA" id="ARBA00022898"/>
    </source>
</evidence>
<gene>
    <name evidence="7" type="primary">kbl</name>
    <name evidence="9" type="ORF">CWI78_05765</name>
</gene>
<evidence type="ECO:0000313" key="10">
    <source>
        <dbReference type="Proteomes" id="UP000288058"/>
    </source>
</evidence>
<dbReference type="HAMAP" id="MF_00985">
    <property type="entry name" value="2am3keto_CoA_ligase"/>
    <property type="match status" value="1"/>
</dbReference>
<dbReference type="SUPFAM" id="SSF53383">
    <property type="entry name" value="PLP-dependent transferases"/>
    <property type="match status" value="1"/>
</dbReference>
<dbReference type="Gene3D" id="3.90.1150.10">
    <property type="entry name" value="Aspartate Aminotransferase, domain 1"/>
    <property type="match status" value="1"/>
</dbReference>
<dbReference type="Pfam" id="PF00155">
    <property type="entry name" value="Aminotran_1_2"/>
    <property type="match status" value="1"/>
</dbReference>
<keyword evidence="5 7" id="KW-0663">Pyridoxal phosphate</keyword>
<keyword evidence="10" id="KW-1185">Reference proteome</keyword>
<dbReference type="PROSITE" id="PS00599">
    <property type="entry name" value="AA_TRANSFER_CLASS_2"/>
    <property type="match status" value="1"/>
</dbReference>
<dbReference type="GO" id="GO:0008890">
    <property type="term" value="F:glycine C-acetyltransferase activity"/>
    <property type="evidence" value="ECO:0007669"/>
    <property type="project" value="UniProtKB-UniRule"/>
</dbReference>
<comment type="pathway">
    <text evidence="1">Cofactor biosynthesis; biotin biosynthesis.</text>
</comment>
<evidence type="ECO:0000256" key="2">
    <source>
        <dbReference type="ARBA" id="ARBA00005029"/>
    </source>
</evidence>
<dbReference type="CDD" id="cd06454">
    <property type="entry name" value="KBL_like"/>
    <property type="match status" value="1"/>
</dbReference>
<dbReference type="NCBIfam" id="TIGR01822">
    <property type="entry name" value="2am3keto_CoA"/>
    <property type="match status" value="1"/>
</dbReference>
<evidence type="ECO:0000313" key="9">
    <source>
        <dbReference type="EMBL" id="RUO69422.1"/>
    </source>
</evidence>
<comment type="caution">
    <text evidence="7">Lacks conserved residue(s) required for the propagation of feature annotation.</text>
</comment>
<dbReference type="Proteomes" id="UP000288058">
    <property type="component" value="Unassembled WGS sequence"/>
</dbReference>
<dbReference type="EMBL" id="PIQC01000004">
    <property type="protein sequence ID" value="RUO69422.1"/>
    <property type="molecule type" value="Genomic_DNA"/>
</dbReference>
<feature type="binding site" evidence="7">
    <location>
        <begin position="273"/>
        <end position="274"/>
    </location>
    <ligand>
        <name>pyridoxal 5'-phosphate</name>
        <dbReference type="ChEBI" id="CHEBI:597326"/>
        <note>ligand shared between dimeric partners</note>
    </ligand>
</feature>
<evidence type="ECO:0000256" key="6">
    <source>
        <dbReference type="ARBA" id="ARBA00023315"/>
    </source>
</evidence>
<dbReference type="InterPro" id="IPR015422">
    <property type="entry name" value="PyrdxlP-dep_Trfase_small"/>
</dbReference>
<name>A0A432YZR1_9GAMM</name>
<comment type="function">
    <text evidence="7">Catalyzes the cleavage of 2-amino-3-ketobutyrate to glycine and acetyl-CoA.</text>
</comment>
<feature type="binding site" evidence="7">
    <location>
        <position position="135"/>
    </location>
    <ligand>
        <name>substrate</name>
    </ligand>
</feature>
<dbReference type="FunFam" id="3.40.640.10:FF:000006">
    <property type="entry name" value="5-aminolevulinate synthase, mitochondrial"/>
    <property type="match status" value="1"/>
</dbReference>
<dbReference type="GO" id="GO:0019518">
    <property type="term" value="P:L-threonine catabolic process to glycine"/>
    <property type="evidence" value="ECO:0007669"/>
    <property type="project" value="UniProtKB-UniRule"/>
</dbReference>
<dbReference type="InterPro" id="IPR011282">
    <property type="entry name" value="2am3keto_CoA_ligase"/>
</dbReference>
<dbReference type="NCBIfam" id="NF005394">
    <property type="entry name" value="PRK06939.1"/>
    <property type="match status" value="1"/>
</dbReference>
<evidence type="ECO:0000256" key="1">
    <source>
        <dbReference type="ARBA" id="ARBA00004746"/>
    </source>
</evidence>
<reference evidence="10" key="1">
    <citation type="journal article" date="2018" name="Front. Microbiol.">
        <title>Genome-Based Analysis Reveals the Taxonomy and Diversity of the Family Idiomarinaceae.</title>
        <authorList>
            <person name="Liu Y."/>
            <person name="Lai Q."/>
            <person name="Shao Z."/>
        </authorList>
    </citation>
    <scope>NUCLEOTIDE SEQUENCE [LARGE SCALE GENOMIC DNA]</scope>
    <source>
        <strain evidence="10">R22</strain>
    </source>
</reference>
<comment type="catalytic activity">
    <reaction evidence="7">
        <text>glycine + acetyl-CoA = (2S)-2-amino-3-oxobutanoate + CoA</text>
        <dbReference type="Rhea" id="RHEA:20736"/>
        <dbReference type="ChEBI" id="CHEBI:57287"/>
        <dbReference type="ChEBI" id="CHEBI:57288"/>
        <dbReference type="ChEBI" id="CHEBI:57305"/>
        <dbReference type="ChEBI" id="CHEBI:78948"/>
        <dbReference type="EC" id="2.3.1.29"/>
    </reaction>
</comment>
<evidence type="ECO:0000259" key="8">
    <source>
        <dbReference type="Pfam" id="PF00155"/>
    </source>
</evidence>
<keyword evidence="6 7" id="KW-0012">Acyltransferase</keyword>
<dbReference type="GO" id="GO:0005829">
    <property type="term" value="C:cytosol"/>
    <property type="evidence" value="ECO:0007669"/>
    <property type="project" value="TreeGrafter"/>
</dbReference>
<dbReference type="AlphaFoldDB" id="A0A432YZR1"/>
<proteinExistence type="inferred from homology"/>
<comment type="pathway">
    <text evidence="2">Porphyrin-containing compound metabolism; protoporphyrin-IX biosynthesis; 5-aminolevulinate from glycine: step 1/1.</text>
</comment>
<dbReference type="GO" id="GO:0030170">
    <property type="term" value="F:pyridoxal phosphate binding"/>
    <property type="evidence" value="ECO:0007669"/>
    <property type="project" value="UniProtKB-UniRule"/>
</dbReference>
<dbReference type="InterPro" id="IPR050087">
    <property type="entry name" value="AON_synthase_class-II"/>
</dbReference>
<dbReference type="FunFam" id="3.90.1150.10:FF:000004">
    <property type="entry name" value="2-amino-3-ketobutyrate coenzyme A ligase"/>
    <property type="match status" value="1"/>
</dbReference>
<dbReference type="PANTHER" id="PTHR13693:SF102">
    <property type="entry name" value="2-AMINO-3-KETOBUTYRATE COENZYME A LIGASE, MITOCHONDRIAL"/>
    <property type="match status" value="1"/>
</dbReference>